<proteinExistence type="predicted"/>
<organism evidence="2 3">
    <name type="scientific">Penicillium subrubescens</name>
    <dbReference type="NCBI Taxonomy" id="1316194"/>
    <lineage>
        <taxon>Eukaryota</taxon>
        <taxon>Fungi</taxon>
        <taxon>Dikarya</taxon>
        <taxon>Ascomycota</taxon>
        <taxon>Pezizomycotina</taxon>
        <taxon>Eurotiomycetes</taxon>
        <taxon>Eurotiomycetidae</taxon>
        <taxon>Eurotiales</taxon>
        <taxon>Aspergillaceae</taxon>
        <taxon>Penicillium</taxon>
    </lineage>
</organism>
<name>A0A1Q5TXM7_9EURO</name>
<evidence type="ECO:0000259" key="1">
    <source>
        <dbReference type="Pfam" id="PF16875"/>
    </source>
</evidence>
<dbReference type="Proteomes" id="UP000186955">
    <property type="component" value="Unassembled WGS sequence"/>
</dbReference>
<dbReference type="Pfam" id="PF16875">
    <property type="entry name" value="Glyco_hydro_36N"/>
    <property type="match status" value="1"/>
</dbReference>
<dbReference type="EMBL" id="MNBE01000607">
    <property type="protein sequence ID" value="OKP04984.1"/>
    <property type="molecule type" value="Genomic_DNA"/>
</dbReference>
<accession>A0A1Q5TXM7</accession>
<dbReference type="InterPro" id="IPR038417">
    <property type="entry name" value="Alpga-gal_N_sf"/>
</dbReference>
<comment type="caution">
    <text evidence="2">The sequence shown here is derived from an EMBL/GenBank/DDBJ whole genome shotgun (WGS) entry which is preliminary data.</text>
</comment>
<dbReference type="InterPro" id="IPR031704">
    <property type="entry name" value="Glyco_hydro_36_N"/>
</dbReference>
<sequence length="218" mass="23763">MHDEALHSGAPGTSALLVDGKTFTINGNTVSYQFHVDGDTGDLRTDHFGGPITGPIPADPKPLINGVPTELPDRVRRELPDQGRGDFRIPAIRIRQPEGYTVSELKYQAHTIVRGKPGLPGLPATFGGEEDVTTIIIHLYDDKSQVAADLTYSIFPKYDAVVRSVSVMNQGTGNITVEVLASLSVDFAVQDLDMITLSGDHMREAHRERRKVERGLHG</sequence>
<reference evidence="2 3" key="1">
    <citation type="submission" date="2016-10" db="EMBL/GenBank/DDBJ databases">
        <title>Genome sequence of the ascomycete fungus Penicillium subrubescens.</title>
        <authorList>
            <person name="De Vries R.P."/>
            <person name="Peng M."/>
            <person name="Dilokpimol A."/>
            <person name="Hilden K."/>
            <person name="Makela M.R."/>
            <person name="Grigoriev I."/>
            <person name="Riley R."/>
            <person name="Granchi Z."/>
        </authorList>
    </citation>
    <scope>NUCLEOTIDE SEQUENCE [LARGE SCALE GENOMIC DNA]</scope>
    <source>
        <strain evidence="2 3">CBS 132785</strain>
    </source>
</reference>
<dbReference type="Gene3D" id="2.70.98.60">
    <property type="entry name" value="alpha-galactosidase from lactobacil brevis"/>
    <property type="match status" value="1"/>
</dbReference>
<gene>
    <name evidence="2" type="ORF">PENSUB_6729</name>
</gene>
<keyword evidence="3" id="KW-1185">Reference proteome</keyword>
<protein>
    <recommendedName>
        <fullName evidence="1">Glycosyl hydrolase family 36 N-terminal domain-containing protein</fullName>
    </recommendedName>
</protein>
<dbReference type="STRING" id="1316194.A0A1Q5TXM7"/>
<evidence type="ECO:0000313" key="3">
    <source>
        <dbReference type="Proteomes" id="UP000186955"/>
    </source>
</evidence>
<dbReference type="AlphaFoldDB" id="A0A1Q5TXM7"/>
<evidence type="ECO:0000313" key="2">
    <source>
        <dbReference type="EMBL" id="OKP04984.1"/>
    </source>
</evidence>
<feature type="domain" description="Glycosyl hydrolase family 36 N-terminal" evidence="1">
    <location>
        <begin position="41"/>
        <end position="217"/>
    </location>
</feature>